<feature type="transmembrane region" description="Helical" evidence="1">
    <location>
        <begin position="12"/>
        <end position="29"/>
    </location>
</feature>
<dbReference type="KEGG" id="nmy:CJ229_000515"/>
<evidence type="ECO:0000313" key="2">
    <source>
        <dbReference type="EMBL" id="WOS96259.1"/>
    </source>
</evidence>
<feature type="transmembrane region" description="Helical" evidence="1">
    <location>
        <begin position="170"/>
        <end position="194"/>
    </location>
</feature>
<dbReference type="AlphaFoldDB" id="A0AAF1BMQ2"/>
<reference evidence="2 3" key="2">
    <citation type="submission" date="2023-10" db="EMBL/GenBank/DDBJ databases">
        <authorList>
            <person name="Choi B."/>
        </authorList>
    </citation>
    <scope>NUCLEOTIDE SEQUENCE [LARGE SCALE GENOMIC DNA]</scope>
    <source>
        <strain evidence="2 3">UMB0959</strain>
    </source>
</reference>
<reference evidence="3" key="1">
    <citation type="submission" date="2017-09" db="EMBL/GenBank/DDBJ databases">
        <title>Bacterial strain isolated from the female urinary microbiota.</title>
        <authorList>
            <person name="Thomas-White K."/>
            <person name="Kumar N."/>
            <person name="Forster S."/>
            <person name="Putonti C."/>
            <person name="Lawley T."/>
            <person name="Wolfe A.J."/>
        </authorList>
    </citation>
    <scope>NUCLEOTIDE SEQUENCE [LARGE SCALE GENOMIC DNA]</scope>
    <source>
        <strain evidence="3">UMB0959</strain>
    </source>
</reference>
<proteinExistence type="predicted"/>
<feature type="transmembrane region" description="Helical" evidence="1">
    <location>
        <begin position="109"/>
        <end position="128"/>
    </location>
</feature>
<accession>A0AAF1BMQ2</accession>
<dbReference type="EMBL" id="CP136964">
    <property type="protein sequence ID" value="WOS96259.1"/>
    <property type="molecule type" value="Genomic_DNA"/>
</dbReference>
<feature type="transmembrane region" description="Helical" evidence="1">
    <location>
        <begin position="35"/>
        <end position="53"/>
    </location>
</feature>
<dbReference type="Proteomes" id="UP000243626">
    <property type="component" value="Chromosome"/>
</dbReference>
<feature type="transmembrane region" description="Helical" evidence="1">
    <location>
        <begin position="74"/>
        <end position="97"/>
    </location>
</feature>
<dbReference type="RefSeq" id="WP_102167523.1">
    <property type="nucleotide sequence ID" value="NZ_CP136964.1"/>
</dbReference>
<organism evidence="2 3">
    <name type="scientific">Nosocomiicoccus massiliensis</name>
    <dbReference type="NCBI Taxonomy" id="1232430"/>
    <lineage>
        <taxon>Bacteria</taxon>
        <taxon>Bacillati</taxon>
        <taxon>Bacillota</taxon>
        <taxon>Bacilli</taxon>
        <taxon>Bacillales</taxon>
        <taxon>Staphylococcaceae</taxon>
        <taxon>Nosocomiicoccus</taxon>
    </lineage>
</organism>
<dbReference type="Pfam" id="PF13346">
    <property type="entry name" value="ABC2_membrane_5"/>
    <property type="match status" value="1"/>
</dbReference>
<evidence type="ECO:0000313" key="3">
    <source>
        <dbReference type="Proteomes" id="UP000243626"/>
    </source>
</evidence>
<protein>
    <submittedName>
        <fullName evidence="2">ABC-2 transporter permease</fullName>
    </submittedName>
</protein>
<keyword evidence="1" id="KW-1133">Transmembrane helix</keyword>
<keyword evidence="1" id="KW-0812">Transmembrane</keyword>
<gene>
    <name evidence="2" type="ORF">CJ229_000515</name>
</gene>
<name>A0AAF1BMQ2_9STAP</name>
<sequence>MLNYMIRDIKIQKNYLYLLPLLILFLMYMETPINVVLAVAMVYIPVNAVYLLAKSNINHFDLTLPYARKDIVNYRYMSTLLYAIVGGTVVALILKAIGFDVSLLDLEFALQSTLWLSVVFFPLSFALTTEKALLISVYVVFSLFMIQTVFLGYAVENVQQLAKADNPFTLMIHIGFVLACVLFVVSWLLSLFIIKRKDI</sequence>
<evidence type="ECO:0000256" key="1">
    <source>
        <dbReference type="SAM" id="Phobius"/>
    </source>
</evidence>
<keyword evidence="1" id="KW-0472">Membrane</keyword>
<feature type="transmembrane region" description="Helical" evidence="1">
    <location>
        <begin position="135"/>
        <end position="155"/>
    </location>
</feature>
<dbReference type="InterPro" id="IPR025699">
    <property type="entry name" value="ABC2_memb-like"/>
</dbReference>
<keyword evidence="3" id="KW-1185">Reference proteome</keyword>